<dbReference type="Proteomes" id="UP001108029">
    <property type="component" value="Unassembled WGS sequence"/>
</dbReference>
<keyword evidence="3" id="KW-1185">Reference proteome</keyword>
<dbReference type="EMBL" id="JAJSBI010000001">
    <property type="protein sequence ID" value="MCD9872682.1"/>
    <property type="molecule type" value="Genomic_DNA"/>
</dbReference>
<evidence type="ECO:0000313" key="2">
    <source>
        <dbReference type="EMBL" id="MCD9872682.1"/>
    </source>
</evidence>
<evidence type="ECO:0000256" key="1">
    <source>
        <dbReference type="SAM" id="Phobius"/>
    </source>
</evidence>
<evidence type="ECO:0000313" key="3">
    <source>
        <dbReference type="Proteomes" id="UP001108029"/>
    </source>
</evidence>
<keyword evidence="1" id="KW-0812">Transmembrane</keyword>
<comment type="caution">
    <text evidence="2">The sequence shown here is derived from an EMBL/GenBank/DDBJ whole genome shotgun (WGS) entry which is preliminary data.</text>
</comment>
<organism evidence="2 3">
    <name type="scientific">Streptomyces guryensis</name>
    <dbReference type="NCBI Taxonomy" id="2886947"/>
    <lineage>
        <taxon>Bacteria</taxon>
        <taxon>Bacillati</taxon>
        <taxon>Actinomycetota</taxon>
        <taxon>Actinomycetes</taxon>
        <taxon>Kitasatosporales</taxon>
        <taxon>Streptomycetaceae</taxon>
        <taxon>Streptomyces</taxon>
    </lineage>
</organism>
<feature type="transmembrane region" description="Helical" evidence="1">
    <location>
        <begin position="12"/>
        <end position="34"/>
    </location>
</feature>
<dbReference type="RefSeq" id="WP_232646618.1">
    <property type="nucleotide sequence ID" value="NZ_JAJSBI010000001.1"/>
</dbReference>
<dbReference type="AlphaFoldDB" id="A0A9Q3Z5U0"/>
<keyword evidence="1" id="KW-1133">Transmembrane helix</keyword>
<gene>
    <name evidence="2" type="ORF">LJ657_03145</name>
</gene>
<accession>A0A9Q3Z5U0</accession>
<name>A0A9Q3Z5U0_9ACTN</name>
<protein>
    <submittedName>
        <fullName evidence="2">Uncharacterized protein</fullName>
    </submittedName>
</protein>
<reference evidence="2" key="1">
    <citation type="submission" date="2021-12" db="EMBL/GenBank/DDBJ databases">
        <authorList>
            <person name="Lee J.-H."/>
            <person name="Kim S.-B."/>
        </authorList>
    </citation>
    <scope>NUCLEOTIDE SEQUENCE</scope>
    <source>
        <strain evidence="2">NR30</strain>
    </source>
</reference>
<proteinExistence type="predicted"/>
<feature type="transmembrane region" description="Helical" evidence="1">
    <location>
        <begin position="40"/>
        <end position="59"/>
    </location>
</feature>
<sequence length="80" mass="8927">MLINVILRVLPFYLREPVIIAICLSFAGLALYYFVQVGGWGRGGFGLLFLAIAVLRGYFFRKEWRAHRAAKTGGAVRPPA</sequence>
<keyword evidence="1" id="KW-0472">Membrane</keyword>